<name>A0A8H7PKF5_9FUNG</name>
<dbReference type="Proteomes" id="UP000612746">
    <property type="component" value="Unassembled WGS sequence"/>
</dbReference>
<feature type="domain" description="BED-type" evidence="10">
    <location>
        <begin position="3"/>
        <end position="56"/>
    </location>
</feature>
<gene>
    <name evidence="11" type="ORF">INT44_007838</name>
</gene>
<feature type="region of interest" description="Disordered" evidence="9">
    <location>
        <begin position="189"/>
        <end position="210"/>
    </location>
</feature>
<dbReference type="PANTHER" id="PTHR46481">
    <property type="entry name" value="ZINC FINGER BED DOMAIN-CONTAINING PROTEIN 4"/>
    <property type="match status" value="1"/>
</dbReference>
<dbReference type="GO" id="GO:0005634">
    <property type="term" value="C:nucleus"/>
    <property type="evidence" value="ECO:0007669"/>
    <property type="project" value="UniProtKB-SubCell"/>
</dbReference>
<feature type="compositionally biased region" description="Acidic residues" evidence="9">
    <location>
        <begin position="191"/>
        <end position="201"/>
    </location>
</feature>
<keyword evidence="7" id="KW-0539">Nucleus</keyword>
<accession>A0A8H7PKF5</accession>
<evidence type="ECO:0000256" key="8">
    <source>
        <dbReference type="PROSITE-ProRule" id="PRU00027"/>
    </source>
</evidence>
<dbReference type="Pfam" id="PF02892">
    <property type="entry name" value="zf-BED"/>
    <property type="match status" value="1"/>
</dbReference>
<evidence type="ECO:0000256" key="4">
    <source>
        <dbReference type="ARBA" id="ARBA00022833"/>
    </source>
</evidence>
<keyword evidence="6" id="KW-0804">Transcription</keyword>
<evidence type="ECO:0000259" key="10">
    <source>
        <dbReference type="PROSITE" id="PS50808"/>
    </source>
</evidence>
<dbReference type="PROSITE" id="PS50808">
    <property type="entry name" value="ZF_BED"/>
    <property type="match status" value="1"/>
</dbReference>
<evidence type="ECO:0000256" key="7">
    <source>
        <dbReference type="ARBA" id="ARBA00023242"/>
    </source>
</evidence>
<dbReference type="OrthoDB" id="4951847at2759"/>
<dbReference type="SUPFAM" id="SSF57667">
    <property type="entry name" value="beta-beta-alpha zinc fingers"/>
    <property type="match status" value="1"/>
</dbReference>
<dbReference type="EMBL" id="JAEPRA010000015">
    <property type="protein sequence ID" value="KAG2175350.1"/>
    <property type="molecule type" value="Genomic_DNA"/>
</dbReference>
<dbReference type="GO" id="GO:0009791">
    <property type="term" value="P:post-embryonic development"/>
    <property type="evidence" value="ECO:0007669"/>
    <property type="project" value="UniProtKB-ARBA"/>
</dbReference>
<evidence type="ECO:0000313" key="11">
    <source>
        <dbReference type="EMBL" id="KAG2175350.1"/>
    </source>
</evidence>
<organism evidence="11 12">
    <name type="scientific">Umbelopsis vinacea</name>
    <dbReference type="NCBI Taxonomy" id="44442"/>
    <lineage>
        <taxon>Eukaryota</taxon>
        <taxon>Fungi</taxon>
        <taxon>Fungi incertae sedis</taxon>
        <taxon>Mucoromycota</taxon>
        <taxon>Mucoromycotina</taxon>
        <taxon>Umbelopsidomycetes</taxon>
        <taxon>Umbelopsidales</taxon>
        <taxon>Umbelopsidaceae</taxon>
        <taxon>Umbelopsis</taxon>
    </lineage>
</organism>
<keyword evidence="5" id="KW-0805">Transcription regulation</keyword>
<keyword evidence="4" id="KW-0862">Zinc</keyword>
<dbReference type="InterPro" id="IPR052035">
    <property type="entry name" value="ZnF_BED_domain_contain"/>
</dbReference>
<sequence length="210" mass="23818">MPRPPSDIWNHFTTYDDPGSRIKRARCHYCDHQQASSITRLYRHLTRICPHVPDVVRQELSARNLGKGKHHPPFVTYETNTPADLDDALQVLARASYNLPSTQVSTSASRVVATPNNLDVSHQATLDWSLARALFAADVSFKTIENPHFVQFLNRLNPNYKPPTQRQLQQLLLKREHWDILADKRTTIADGADDESTDSETDTGPVHMEA</sequence>
<dbReference type="PANTHER" id="PTHR46481:SF10">
    <property type="entry name" value="ZINC FINGER BED DOMAIN-CONTAINING PROTEIN 39"/>
    <property type="match status" value="1"/>
</dbReference>
<evidence type="ECO:0000256" key="5">
    <source>
        <dbReference type="ARBA" id="ARBA00023015"/>
    </source>
</evidence>
<evidence type="ECO:0000313" key="12">
    <source>
        <dbReference type="Proteomes" id="UP000612746"/>
    </source>
</evidence>
<evidence type="ECO:0000256" key="1">
    <source>
        <dbReference type="ARBA" id="ARBA00004123"/>
    </source>
</evidence>
<dbReference type="GO" id="GO:0008270">
    <property type="term" value="F:zinc ion binding"/>
    <property type="evidence" value="ECO:0007669"/>
    <property type="project" value="UniProtKB-KW"/>
</dbReference>
<evidence type="ECO:0000256" key="2">
    <source>
        <dbReference type="ARBA" id="ARBA00022723"/>
    </source>
</evidence>
<evidence type="ECO:0000256" key="6">
    <source>
        <dbReference type="ARBA" id="ARBA00023163"/>
    </source>
</evidence>
<dbReference type="GO" id="GO:0003677">
    <property type="term" value="F:DNA binding"/>
    <property type="evidence" value="ECO:0007669"/>
    <property type="project" value="InterPro"/>
</dbReference>
<dbReference type="InterPro" id="IPR003656">
    <property type="entry name" value="Znf_BED"/>
</dbReference>
<comment type="subcellular location">
    <subcellularLocation>
        <location evidence="1">Nucleus</location>
    </subcellularLocation>
</comment>
<protein>
    <recommendedName>
        <fullName evidence="10">BED-type domain-containing protein</fullName>
    </recommendedName>
</protein>
<evidence type="ECO:0000256" key="9">
    <source>
        <dbReference type="SAM" id="MobiDB-lite"/>
    </source>
</evidence>
<comment type="caution">
    <text evidence="11">The sequence shown here is derived from an EMBL/GenBank/DDBJ whole genome shotgun (WGS) entry which is preliminary data.</text>
</comment>
<evidence type="ECO:0000256" key="3">
    <source>
        <dbReference type="ARBA" id="ARBA00022771"/>
    </source>
</evidence>
<keyword evidence="2" id="KW-0479">Metal-binding</keyword>
<proteinExistence type="predicted"/>
<keyword evidence="3 8" id="KW-0863">Zinc-finger</keyword>
<reference evidence="11" key="1">
    <citation type="submission" date="2020-12" db="EMBL/GenBank/DDBJ databases">
        <title>Metabolic potential, ecology and presence of endohyphal bacteria is reflected in genomic diversity of Mucoromycotina.</title>
        <authorList>
            <person name="Muszewska A."/>
            <person name="Okrasinska A."/>
            <person name="Steczkiewicz K."/>
            <person name="Drgas O."/>
            <person name="Orlowska M."/>
            <person name="Perlinska-Lenart U."/>
            <person name="Aleksandrzak-Piekarczyk T."/>
            <person name="Szatraj K."/>
            <person name="Zielenkiewicz U."/>
            <person name="Pilsyk S."/>
            <person name="Malc E."/>
            <person name="Mieczkowski P."/>
            <person name="Kruszewska J.S."/>
            <person name="Biernat P."/>
            <person name="Pawlowska J."/>
        </authorList>
    </citation>
    <scope>NUCLEOTIDE SEQUENCE</scope>
    <source>
        <strain evidence="11">WA0000051536</strain>
    </source>
</reference>
<keyword evidence="12" id="KW-1185">Reference proteome</keyword>
<dbReference type="InterPro" id="IPR036236">
    <property type="entry name" value="Znf_C2H2_sf"/>
</dbReference>
<dbReference type="AlphaFoldDB" id="A0A8H7PKF5"/>